<dbReference type="RefSeq" id="WP_346751835.1">
    <property type="nucleotide sequence ID" value="NZ_JAUJEA010000003.1"/>
</dbReference>
<accession>A0ABT8KM49</accession>
<evidence type="ECO:0000256" key="1">
    <source>
        <dbReference type="SAM" id="Phobius"/>
    </source>
</evidence>
<comment type="caution">
    <text evidence="2">The sequence shown here is derived from an EMBL/GenBank/DDBJ whole genome shotgun (WGS) entry which is preliminary data.</text>
</comment>
<keyword evidence="3" id="KW-1185">Reference proteome</keyword>
<dbReference type="Pfam" id="PF13795">
    <property type="entry name" value="HupE_UreJ_2"/>
    <property type="match status" value="1"/>
</dbReference>
<organism evidence="2 3">
    <name type="scientific">Splendidivirga corallicola</name>
    <dbReference type="NCBI Taxonomy" id="3051826"/>
    <lineage>
        <taxon>Bacteria</taxon>
        <taxon>Pseudomonadati</taxon>
        <taxon>Bacteroidota</taxon>
        <taxon>Cytophagia</taxon>
        <taxon>Cytophagales</taxon>
        <taxon>Splendidivirgaceae</taxon>
        <taxon>Splendidivirga</taxon>
    </lineage>
</organism>
<evidence type="ECO:0000313" key="2">
    <source>
        <dbReference type="EMBL" id="MDN5201807.1"/>
    </source>
</evidence>
<feature type="transmembrane region" description="Helical" evidence="1">
    <location>
        <begin position="172"/>
        <end position="193"/>
    </location>
</feature>
<evidence type="ECO:0000313" key="3">
    <source>
        <dbReference type="Proteomes" id="UP001172082"/>
    </source>
</evidence>
<dbReference type="EMBL" id="JAUJEA010000003">
    <property type="protein sequence ID" value="MDN5201807.1"/>
    <property type="molecule type" value="Genomic_DNA"/>
</dbReference>
<feature type="transmembrane region" description="Helical" evidence="1">
    <location>
        <begin position="42"/>
        <end position="62"/>
    </location>
</feature>
<keyword evidence="1" id="KW-0812">Transmembrane</keyword>
<feature type="transmembrane region" description="Helical" evidence="1">
    <location>
        <begin position="102"/>
        <end position="125"/>
    </location>
</feature>
<keyword evidence="1" id="KW-0472">Membrane</keyword>
<reference evidence="2" key="1">
    <citation type="submission" date="2023-06" db="EMBL/GenBank/DDBJ databases">
        <title>Genomic of Parafulvivirga corallium.</title>
        <authorList>
            <person name="Wang G."/>
        </authorList>
    </citation>
    <scope>NUCLEOTIDE SEQUENCE</scope>
    <source>
        <strain evidence="2">BMA10</strain>
    </source>
</reference>
<feature type="transmembrane region" description="Helical" evidence="1">
    <location>
        <begin position="74"/>
        <end position="90"/>
    </location>
</feature>
<protein>
    <submittedName>
        <fullName evidence="2">HupE/UreJ family protein</fullName>
    </submittedName>
</protein>
<feature type="transmembrane region" description="Helical" evidence="1">
    <location>
        <begin position="12"/>
        <end position="35"/>
    </location>
</feature>
<gene>
    <name evidence="2" type="ORF">QQ008_10550</name>
</gene>
<proteinExistence type="predicted"/>
<dbReference type="Proteomes" id="UP001172082">
    <property type="component" value="Unassembled WGS sequence"/>
</dbReference>
<feature type="transmembrane region" description="Helical" evidence="1">
    <location>
        <begin position="145"/>
        <end position="165"/>
    </location>
</feature>
<name>A0ABT8KM49_9BACT</name>
<keyword evidence="1" id="KW-1133">Transmembrane helix</keyword>
<sequence>MSEFTLYFNEGIGHILTIEGYDHILFVVALCSIYASKDWKKVLILVTAFTIGHSITLALASFEVIRVDRNITEFFIAATLFVTALSNILKKGALVHLTKAQVNYTYAVLFGLIHGLGFSSGFRSLLGKNFSVVNQLLAFNLGIELGQIVIVIVSMTLSFIVIHILNVNRREWNLILSSAIMGIAVMLMIERIFW</sequence>
<dbReference type="InterPro" id="IPR032809">
    <property type="entry name" value="Put_HupE_UreJ"/>
</dbReference>